<feature type="compositionally biased region" description="Polar residues" evidence="4">
    <location>
        <begin position="424"/>
        <end position="435"/>
    </location>
</feature>
<dbReference type="eggNOG" id="KOG4430">
    <property type="taxonomic scope" value="Eukaryota"/>
</dbReference>
<protein>
    <recommendedName>
        <fullName evidence="2">RING-type E3 ubiquitin transferase</fullName>
        <ecNumber evidence="2">2.3.2.27</ecNumber>
    </recommendedName>
</protein>
<evidence type="ECO:0000256" key="3">
    <source>
        <dbReference type="ARBA" id="ARBA00022679"/>
    </source>
</evidence>
<proteinExistence type="predicted"/>
<dbReference type="Pfam" id="PF26084">
    <property type="entry name" value="PWI_Topors"/>
    <property type="match status" value="1"/>
</dbReference>
<dbReference type="GO" id="GO:0006513">
    <property type="term" value="P:protein monoubiquitination"/>
    <property type="evidence" value="ECO:0000318"/>
    <property type="project" value="GO_Central"/>
</dbReference>
<dbReference type="AlphaFoldDB" id="K7E1A6"/>
<reference evidence="6 7" key="1">
    <citation type="journal article" date="2007" name="Nature">
        <title>Genome of the marsupial Monodelphis domestica reveals innovation in non-coding sequences.</title>
        <authorList>
            <person name="Mikkelsen T.S."/>
            <person name="Wakefield M.J."/>
            <person name="Aken B."/>
            <person name="Amemiya C.T."/>
            <person name="Chang J.L."/>
            <person name="Duke S."/>
            <person name="Garber M."/>
            <person name="Gentles A.J."/>
            <person name="Goodstadt L."/>
            <person name="Heger A."/>
            <person name="Jurka J."/>
            <person name="Kamal M."/>
            <person name="Mauceli E."/>
            <person name="Searle S.M."/>
            <person name="Sharpe T."/>
            <person name="Baker M.L."/>
            <person name="Batzer M.A."/>
            <person name="Benos P.V."/>
            <person name="Belov K."/>
            <person name="Clamp M."/>
            <person name="Cook A."/>
            <person name="Cuff J."/>
            <person name="Das R."/>
            <person name="Davidow L."/>
            <person name="Deakin J.E."/>
            <person name="Fazzari M.J."/>
            <person name="Glass J.L."/>
            <person name="Grabherr M."/>
            <person name="Greally J.M."/>
            <person name="Gu W."/>
            <person name="Hore T.A."/>
            <person name="Huttley G.A."/>
            <person name="Kleber M."/>
            <person name="Jirtle R.L."/>
            <person name="Koina E."/>
            <person name="Lee J.T."/>
            <person name="Mahony S."/>
            <person name="Marra M.A."/>
            <person name="Miller R.D."/>
            <person name="Nicholls R.D."/>
            <person name="Oda M."/>
            <person name="Papenfuss A.T."/>
            <person name="Parra Z.E."/>
            <person name="Pollock D.D."/>
            <person name="Ray D.A."/>
            <person name="Schein J.E."/>
            <person name="Speed T.P."/>
            <person name="Thompson K."/>
            <person name="VandeBerg J.L."/>
            <person name="Wade C.M."/>
            <person name="Walker J.A."/>
            <person name="Waters P.D."/>
            <person name="Webber C."/>
            <person name="Weidman J.R."/>
            <person name="Xie X."/>
            <person name="Zody M.C."/>
            <person name="Baldwin J."/>
            <person name="Abdouelleil A."/>
            <person name="Abdulkadir J."/>
            <person name="Abebe A."/>
            <person name="Abera B."/>
            <person name="Abreu J."/>
            <person name="Acer S.C."/>
            <person name="Aftuck L."/>
            <person name="Alexander A."/>
            <person name="An P."/>
            <person name="Anderson E."/>
            <person name="Anderson S."/>
            <person name="Arachi H."/>
            <person name="Azer M."/>
            <person name="Bachantsang P."/>
            <person name="Barry A."/>
            <person name="Bayul T."/>
            <person name="Berlin A."/>
            <person name="Bessette D."/>
            <person name="Bloom T."/>
            <person name="Bloom T."/>
            <person name="Boguslavskiy L."/>
            <person name="Bonnet C."/>
            <person name="Boukhgalter B."/>
            <person name="Bourzgui I."/>
            <person name="Brown A."/>
            <person name="Cahill P."/>
            <person name="Channer S."/>
            <person name="Cheshatsang Y."/>
            <person name="Chuda L."/>
            <person name="Citroen M."/>
            <person name="Collymore A."/>
            <person name="Cooke P."/>
            <person name="Costello M."/>
            <person name="D'Aco K."/>
            <person name="Daza R."/>
            <person name="De Haan G."/>
            <person name="DeGray S."/>
            <person name="DeMaso C."/>
            <person name="Dhargay N."/>
            <person name="Dooley K."/>
            <person name="Dooley E."/>
            <person name="Doricent M."/>
            <person name="Dorje P."/>
            <person name="Dorjee K."/>
            <person name="Dupes A."/>
            <person name="Elong R."/>
            <person name="Falk J."/>
            <person name="Farina A."/>
            <person name="Faro S."/>
            <person name="Ferguson D."/>
            <person name="Fisher S."/>
            <person name="Foley C.D."/>
            <person name="Franke A."/>
            <person name="Friedrich D."/>
            <person name="Gadbois L."/>
            <person name="Gearin G."/>
            <person name="Gearin C.R."/>
            <person name="Giannoukos G."/>
            <person name="Goode T."/>
            <person name="Graham J."/>
            <person name="Grandbois E."/>
            <person name="Grewal S."/>
            <person name="Gyaltsen K."/>
            <person name="Hafez N."/>
            <person name="Hagos B."/>
            <person name="Hall J."/>
            <person name="Henson C."/>
            <person name="Hollinger A."/>
            <person name="Honan T."/>
            <person name="Huard M.D."/>
            <person name="Hughes L."/>
            <person name="Hurhula B."/>
            <person name="Husby M.E."/>
            <person name="Kamat A."/>
            <person name="Kanga B."/>
            <person name="Kashin S."/>
            <person name="Khazanovich D."/>
            <person name="Kisner P."/>
            <person name="Lance K."/>
            <person name="Lara M."/>
            <person name="Lee W."/>
            <person name="Lennon N."/>
            <person name="Letendre F."/>
            <person name="LeVine R."/>
            <person name="Lipovsky A."/>
            <person name="Liu X."/>
            <person name="Liu J."/>
            <person name="Liu S."/>
            <person name="Lokyitsang T."/>
            <person name="Lokyitsang Y."/>
            <person name="Lubonja R."/>
            <person name="Lui A."/>
            <person name="MacDonald P."/>
            <person name="Magnisalis V."/>
            <person name="Maru K."/>
            <person name="Matthews C."/>
            <person name="McCusker W."/>
            <person name="McDonough S."/>
            <person name="Mehta T."/>
            <person name="Meldrim J."/>
            <person name="Meneus L."/>
            <person name="Mihai O."/>
            <person name="Mihalev A."/>
            <person name="Mihova T."/>
            <person name="Mittelman R."/>
            <person name="Mlenga V."/>
            <person name="Montmayeur A."/>
            <person name="Mulrain L."/>
            <person name="Navidi A."/>
            <person name="Naylor J."/>
            <person name="Negash T."/>
            <person name="Nguyen T."/>
            <person name="Nguyen N."/>
            <person name="Nicol R."/>
            <person name="Norbu C."/>
            <person name="Norbu N."/>
            <person name="Novod N."/>
            <person name="O'Neill B."/>
            <person name="Osman S."/>
            <person name="Markiewicz E."/>
            <person name="Oyono O.L."/>
            <person name="Patti C."/>
            <person name="Phunkhang P."/>
            <person name="Pierre F."/>
            <person name="Priest M."/>
            <person name="Raghuraman S."/>
            <person name="Rege F."/>
            <person name="Reyes R."/>
            <person name="Rise C."/>
            <person name="Rogov P."/>
            <person name="Ross K."/>
            <person name="Ryan E."/>
            <person name="Settipalli S."/>
            <person name="Shea T."/>
            <person name="Sherpa N."/>
            <person name="Shi L."/>
            <person name="Shih D."/>
            <person name="Sparrow T."/>
            <person name="Spaulding J."/>
            <person name="Stalker J."/>
            <person name="Stange-Thomann N."/>
            <person name="Stavropoulos S."/>
            <person name="Stone C."/>
            <person name="Strader C."/>
            <person name="Tesfaye S."/>
            <person name="Thomson T."/>
            <person name="Thoulutsang Y."/>
            <person name="Thoulutsang D."/>
            <person name="Topham K."/>
            <person name="Topping I."/>
            <person name="Tsamla T."/>
            <person name="Vassiliev H."/>
            <person name="Vo A."/>
            <person name="Wangchuk T."/>
            <person name="Wangdi T."/>
            <person name="Weiand M."/>
            <person name="Wilkinson J."/>
            <person name="Wilson A."/>
            <person name="Yadav S."/>
            <person name="Young G."/>
            <person name="Yu Q."/>
            <person name="Zembek L."/>
            <person name="Zhong D."/>
            <person name="Zimmer A."/>
            <person name="Zwirko Z."/>
            <person name="Jaffe D.B."/>
            <person name="Alvarez P."/>
            <person name="Brockman W."/>
            <person name="Butler J."/>
            <person name="Chin C."/>
            <person name="Gnerre S."/>
            <person name="MacCallum I."/>
            <person name="Graves J.A."/>
            <person name="Ponting C.P."/>
            <person name="Breen M."/>
            <person name="Samollow P.B."/>
            <person name="Lander E.S."/>
            <person name="Lindblad-Toh K."/>
        </authorList>
    </citation>
    <scope>NUCLEOTIDE SEQUENCE [LARGE SCALE GENOMIC DNA]</scope>
</reference>
<accession>K7E1A6</accession>
<feature type="compositionally biased region" description="Basic and acidic residues" evidence="4">
    <location>
        <begin position="534"/>
        <end position="545"/>
    </location>
</feature>
<evidence type="ECO:0000313" key="7">
    <source>
        <dbReference type="Proteomes" id="UP000002280"/>
    </source>
</evidence>
<evidence type="ECO:0000259" key="5">
    <source>
        <dbReference type="Pfam" id="PF26084"/>
    </source>
</evidence>
<feature type="compositionally biased region" description="Basic and acidic residues" evidence="4">
    <location>
        <begin position="355"/>
        <end position="380"/>
    </location>
</feature>
<reference evidence="6" key="3">
    <citation type="submission" date="2025-09" db="UniProtKB">
        <authorList>
            <consortium name="Ensembl"/>
        </authorList>
    </citation>
    <scope>IDENTIFICATION</scope>
</reference>
<comment type="catalytic activity">
    <reaction evidence="1">
        <text>S-ubiquitinyl-[E2 ubiquitin-conjugating enzyme]-L-cysteine + [acceptor protein]-L-lysine = [E2 ubiquitin-conjugating enzyme]-L-cysteine + N(6)-ubiquitinyl-[acceptor protein]-L-lysine.</text>
        <dbReference type="EC" id="2.3.2.27"/>
    </reaction>
</comment>
<keyword evidence="3" id="KW-0808">Transferase</keyword>
<sequence>MPLEPLPICQCPIYLNGTQNGADSIPSSHRSENDTKKQEIYHLGNDTPLQPEEDHSYVDSFPSCQPRSDGELSDDDSIQVNPLKYQVVQELLKQFSGNKPDQAHEVSSGYFKEQVVIEFRRALYFSGLQVLYVRGGGFYRHISSDFFQRNQNCLQRLIPWLKRELTAVYGDFGYTAKNILSIILQNMTVYDLDSQPFYEILEPYLLQYTKHFLHEFISFARSPFNMKTYDQRAIYECPSPYGRGNLFTISPATDKGVLPALENYAEIFKTNDDSGDKGILPHSYSYHNMSSELTSIPSERNLKELNRAKSYHPLRISTTSESGDSKGVISSQSYTHISLLKSMCGEPIDLAEPASDGKRNTSERKTDGRKLKPEEDKCLGDNRATYSTSSISTTSHSSPKEKKLLSLCQPMKTQEKDPEKNKNTDSSGKNFQSSYPMVKETQESPPKSPNFYSENVHSLKRSVQRGQRVQAFRKERFKGQSSSQCRELSSHHYRRLRSSQTRDHTNSLKKGLPQSNNDKPHLSHCHKKRRSRSRDHNDRDLRGNHPSEPLLTISCEAQEDDKEDDIHPPFRRIVLTSAREFFNTRGKSPKFCIREKAFRVKSPNVCLPTENHRSNCQCKRRSGTVCVENNSLNHEKMGKKRRFKCQPSEKENNGTMPSTLPASIQRHQINEFTSFYRPVLPKQNVKPLALVSKHTISYQEETRKM</sequence>
<dbReference type="GO" id="GO:0000209">
    <property type="term" value="P:protein polyubiquitination"/>
    <property type="evidence" value="ECO:0000318"/>
    <property type="project" value="GO_Central"/>
</dbReference>
<feature type="region of interest" description="Disordered" evidence="4">
    <location>
        <begin position="473"/>
        <end position="552"/>
    </location>
</feature>
<dbReference type="InParanoid" id="K7E1A6"/>
<organism evidence="6 7">
    <name type="scientific">Monodelphis domestica</name>
    <name type="common">Gray short-tailed opossum</name>
    <dbReference type="NCBI Taxonomy" id="13616"/>
    <lineage>
        <taxon>Eukaryota</taxon>
        <taxon>Metazoa</taxon>
        <taxon>Chordata</taxon>
        <taxon>Craniata</taxon>
        <taxon>Vertebrata</taxon>
        <taxon>Euteleostomi</taxon>
        <taxon>Mammalia</taxon>
        <taxon>Metatheria</taxon>
        <taxon>Didelphimorphia</taxon>
        <taxon>Didelphidae</taxon>
        <taxon>Monodelphis</taxon>
    </lineage>
</organism>
<dbReference type="GO" id="GO:0061630">
    <property type="term" value="F:ubiquitin protein ligase activity"/>
    <property type="evidence" value="ECO:0000318"/>
    <property type="project" value="GO_Central"/>
</dbReference>
<feature type="region of interest" description="Disordered" evidence="4">
    <location>
        <begin position="348"/>
        <end position="453"/>
    </location>
</feature>
<dbReference type="STRING" id="13616.ENSMODP00000039557"/>
<feature type="compositionally biased region" description="Low complexity" evidence="4">
    <location>
        <begin position="385"/>
        <end position="397"/>
    </location>
</feature>
<dbReference type="Bgee" id="ENSMODG00000029187">
    <property type="expression patterns" value="Expressed in spermatocyte and 2 other cell types or tissues"/>
</dbReference>
<dbReference type="Proteomes" id="UP000002280">
    <property type="component" value="Chromosome 6"/>
</dbReference>
<dbReference type="Ensembl" id="ENSMODT00000042663.2">
    <property type="protein sequence ID" value="ENSMODP00000039557.2"/>
    <property type="gene ID" value="ENSMODG00000029187.2"/>
</dbReference>
<evidence type="ECO:0000256" key="4">
    <source>
        <dbReference type="SAM" id="MobiDB-lite"/>
    </source>
</evidence>
<evidence type="ECO:0000256" key="1">
    <source>
        <dbReference type="ARBA" id="ARBA00000900"/>
    </source>
</evidence>
<dbReference type="GeneTree" id="ENSGT00530000064170"/>
<feature type="compositionally biased region" description="Basic residues" evidence="4">
    <location>
        <begin position="522"/>
        <end position="533"/>
    </location>
</feature>
<keyword evidence="7" id="KW-1185">Reference proteome</keyword>
<feature type="region of interest" description="Disordered" evidence="4">
    <location>
        <begin position="45"/>
        <end position="76"/>
    </location>
</feature>
<dbReference type="EC" id="2.3.2.27" evidence="2"/>
<dbReference type="InterPro" id="IPR058745">
    <property type="entry name" value="PWI_Topors"/>
</dbReference>
<feature type="domain" description="Topors PWI-like" evidence="5">
    <location>
        <begin position="146"/>
        <end position="222"/>
    </location>
</feature>
<dbReference type="PANTHER" id="PTHR46077">
    <property type="entry name" value="E3 UBIQUITIN-PROTEIN LIGASE TOPORS"/>
    <property type="match status" value="1"/>
</dbReference>
<dbReference type="HOGENOM" id="CLU_437818_0_0_1"/>
<evidence type="ECO:0000256" key="2">
    <source>
        <dbReference type="ARBA" id="ARBA00012483"/>
    </source>
</evidence>
<dbReference type="OMA" id="QHTHHFL"/>
<dbReference type="PANTHER" id="PTHR46077:SF3">
    <property type="entry name" value="TOPOISOMERASE I BINDING, ARGININE_SERINE-RICH LIKE"/>
    <property type="match status" value="1"/>
</dbReference>
<name>K7E1A6_MONDO</name>
<reference evidence="6" key="2">
    <citation type="submission" date="2025-08" db="UniProtKB">
        <authorList>
            <consortium name="Ensembl"/>
        </authorList>
    </citation>
    <scope>IDENTIFICATION</scope>
</reference>
<feature type="compositionally biased region" description="Basic and acidic residues" evidence="4">
    <location>
        <begin position="413"/>
        <end position="423"/>
    </location>
</feature>
<evidence type="ECO:0000313" key="6">
    <source>
        <dbReference type="Ensembl" id="ENSMODP00000039557.2"/>
    </source>
</evidence>